<dbReference type="GeneID" id="23798339"/>
<evidence type="ECO:0000313" key="1">
    <source>
        <dbReference type="EMBL" id="CCQ32467.1"/>
    </source>
</evidence>
<proteinExistence type="predicted"/>
<dbReference type="EMBL" id="AFNT02000028">
    <property type="protein sequence ID" value="ERJ05646.1"/>
    <property type="molecule type" value="Genomic_DNA"/>
</dbReference>
<protein>
    <submittedName>
        <fullName evidence="2">CTP-GMP synthase operon protein</fullName>
    </submittedName>
    <submittedName>
        <fullName evidence="1">CTP/GMP synthase operon protein</fullName>
    </submittedName>
</protein>
<sequence length="104" mass="10702">MNVVIAGADESELADAIAAEGHDVTAIDVADGESLEAAGIGDADVYVLTEMAQATSIAVAKDLNRDVRVVVYAGGSLPEFATRQTDLMVDPALLDPDTVAEELA</sequence>
<dbReference type="PATRIC" id="fig|1033806.12.peg.315"/>
<evidence type="ECO:0000313" key="4">
    <source>
        <dbReference type="Proteomes" id="UP000015381"/>
    </source>
</evidence>
<dbReference type="AlphaFoldDB" id="F7PH49"/>
<dbReference type="Pfam" id="PF23443">
    <property type="entry name" value="DUF7126"/>
    <property type="match status" value="1"/>
</dbReference>
<evidence type="ECO:0000313" key="3">
    <source>
        <dbReference type="Proteomes" id="UP000003861"/>
    </source>
</evidence>
<reference evidence="2 3" key="1">
    <citation type="journal article" date="2011" name="J. Bacteriol.">
        <title>Genome sequence of Halorhabdus tiamatea, the first archaeon isolated from a deep-sea anoxic brine lake.</title>
        <authorList>
            <person name="Antunes A."/>
            <person name="Alam I."/>
            <person name="Bajic V.B."/>
            <person name="Stingl U."/>
        </authorList>
    </citation>
    <scope>NUCLEOTIDE SEQUENCE [LARGE SCALE GENOMIC DNA]</scope>
    <source>
        <strain evidence="2 3">SARL4B</strain>
    </source>
</reference>
<dbReference type="Gene3D" id="3.40.50.720">
    <property type="entry name" value="NAD(P)-binding Rossmann-like Domain"/>
    <property type="match status" value="1"/>
</dbReference>
<reference evidence="2 3" key="2">
    <citation type="journal article" date="2013" name="PLoS ONE">
        <title>INDIGO - INtegrated Data Warehouse of MIcrobial GenOmes with Examples from the Red Sea Extremophiles.</title>
        <authorList>
            <person name="Alam I."/>
            <person name="Antunes A."/>
            <person name="Kamau A.A."/>
            <person name="Ba Alawi W."/>
            <person name="Kalkatawi M."/>
            <person name="Stingl U."/>
            <person name="Bajic V.B."/>
        </authorList>
    </citation>
    <scope>NUCLEOTIDE SEQUENCE [LARGE SCALE GENOMIC DNA]</scope>
    <source>
        <strain evidence="2 3">SARL4B</strain>
    </source>
</reference>
<dbReference type="Proteomes" id="UP000015381">
    <property type="component" value="Chromosome I"/>
</dbReference>
<name>F7PH49_9EURY</name>
<dbReference type="OrthoDB" id="302988at2157"/>
<dbReference type="EMBL" id="HF571520">
    <property type="protein sequence ID" value="CCQ32467.1"/>
    <property type="molecule type" value="Genomic_DNA"/>
</dbReference>
<dbReference type="InterPro" id="IPR055550">
    <property type="entry name" value="DUF7126"/>
</dbReference>
<dbReference type="SUPFAM" id="SSF51735">
    <property type="entry name" value="NAD(P)-binding Rossmann-fold domains"/>
    <property type="match status" value="1"/>
</dbReference>
<dbReference type="Proteomes" id="UP000003861">
    <property type="component" value="Unassembled WGS sequence"/>
</dbReference>
<keyword evidence="4" id="KW-1185">Reference proteome</keyword>
<dbReference type="InterPro" id="IPR036291">
    <property type="entry name" value="NAD(P)-bd_dom_sf"/>
</dbReference>
<organism evidence="2 3">
    <name type="scientific">Halorhabdus tiamatea SARL4B</name>
    <dbReference type="NCBI Taxonomy" id="1033806"/>
    <lineage>
        <taxon>Archaea</taxon>
        <taxon>Methanobacteriati</taxon>
        <taxon>Methanobacteriota</taxon>
        <taxon>Stenosarchaea group</taxon>
        <taxon>Halobacteria</taxon>
        <taxon>Halobacteriales</taxon>
        <taxon>Haloarculaceae</taxon>
        <taxon>Halorhabdus</taxon>
    </lineage>
</organism>
<gene>
    <name evidence="2" type="ORF">HLRTI_002374</name>
    <name evidence="1" type="ORF">HTIA_0317</name>
</gene>
<dbReference type="STRING" id="1033806.HTIA_0317"/>
<evidence type="ECO:0000313" key="2">
    <source>
        <dbReference type="EMBL" id="ERJ05646.1"/>
    </source>
</evidence>
<dbReference type="HOGENOM" id="CLU_170794_0_0_2"/>
<reference evidence="1 4" key="3">
    <citation type="journal article" date="2014" name="Environ. Microbiol.">
        <title>Halorhabdus tiamatea: proteogenomics and glycosidase activity measurements identify the first cultivated euryarchaeon from a deep-sea anoxic brine lake as potential polysaccharide degrader.</title>
        <authorList>
            <person name="Werner J."/>
            <person name="Ferrer M."/>
            <person name="Michel G."/>
            <person name="Mann A.J."/>
            <person name="Huang S."/>
            <person name="Juarez S."/>
            <person name="Ciordia S."/>
            <person name="Albar J.P."/>
            <person name="Alcaide M."/>
            <person name="La Cono V."/>
            <person name="Yakimov M.M."/>
            <person name="Antunes A."/>
            <person name="Taborda M."/>
            <person name="Da Costa M.S."/>
            <person name="Amann R.I."/>
            <person name="Gloeckner F.O."/>
            <person name="Golyshina O.V."/>
            <person name="Golyshin P.N."/>
            <person name="Teeling H."/>
        </authorList>
    </citation>
    <scope>NUCLEOTIDE SEQUENCE [LARGE SCALE GENOMIC DNA]</scope>
    <source>
        <strain evidence="4">SARL4B</strain>
        <strain evidence="1">Type strain: SARL4B</strain>
    </source>
</reference>
<dbReference type="eggNOG" id="arCOG04783">
    <property type="taxonomic scope" value="Archaea"/>
</dbReference>
<dbReference type="RefSeq" id="WP_008524632.1">
    <property type="nucleotide sequence ID" value="NC_021921.1"/>
</dbReference>
<accession>F7PH49</accession>
<dbReference type="KEGG" id="hti:HTIA_0317"/>